<protein>
    <submittedName>
        <fullName evidence="1">ABC transporter periplasmic substrate-binding protein</fullName>
    </submittedName>
</protein>
<dbReference type="Proteomes" id="UP000005466">
    <property type="component" value="Unassembled WGS sequence"/>
</dbReference>
<feature type="non-terminal residue" evidence="1">
    <location>
        <position position="39"/>
    </location>
</feature>
<dbReference type="BioCyc" id="PSYR875330:G11XH-7640-MONOMER"/>
<organism evidence="1 2">
    <name type="scientific">Pseudomonas savastanoi pv. glycinea str. race 4</name>
    <dbReference type="NCBI Taxonomy" id="875330"/>
    <lineage>
        <taxon>Bacteria</taxon>
        <taxon>Pseudomonadati</taxon>
        <taxon>Pseudomonadota</taxon>
        <taxon>Gammaproteobacteria</taxon>
        <taxon>Pseudomonadales</taxon>
        <taxon>Pseudomonadaceae</taxon>
        <taxon>Pseudomonas</taxon>
    </lineage>
</organism>
<dbReference type="EMBL" id="ADWY01003648">
    <property type="protein sequence ID" value="EGH19142.1"/>
    <property type="molecule type" value="Genomic_DNA"/>
</dbReference>
<gene>
    <name evidence="1" type="ORF">Pgy4_39870</name>
</gene>
<reference evidence="1 2" key="1">
    <citation type="journal article" date="2011" name="PLoS Pathog.">
        <title>Dynamic evolution of pathogenicity revealed by sequencing and comparative genomics of 19 Pseudomonas syringae isolates.</title>
        <authorList>
            <person name="Baltrus D.A."/>
            <person name="Nishimura M.T."/>
            <person name="Romanchuk A."/>
            <person name="Chang J.H."/>
            <person name="Mukhtar M.S."/>
            <person name="Cherkis K."/>
            <person name="Roach J."/>
            <person name="Grant S.R."/>
            <person name="Jones C.D."/>
            <person name="Dangl J.L."/>
        </authorList>
    </citation>
    <scope>NUCLEOTIDE SEQUENCE [LARGE SCALE GENOMIC DNA]</scope>
    <source>
        <strain evidence="2">race 4</strain>
    </source>
</reference>
<evidence type="ECO:0000313" key="2">
    <source>
        <dbReference type="Proteomes" id="UP000005466"/>
    </source>
</evidence>
<feature type="non-terminal residue" evidence="1">
    <location>
        <position position="1"/>
    </location>
</feature>
<accession>F3CIQ0</accession>
<dbReference type="HOGENOM" id="CLU_3321779_0_0_6"/>
<name>F3CIQ0_PSESG</name>
<sequence length="39" mass="4434">TAPAEVRLDYAYYSPVSLALKHFGWLEKALPEAKVTWVL</sequence>
<evidence type="ECO:0000313" key="1">
    <source>
        <dbReference type="EMBL" id="EGH19142.1"/>
    </source>
</evidence>
<comment type="caution">
    <text evidence="1">The sequence shown here is derived from an EMBL/GenBank/DDBJ whole genome shotgun (WGS) entry which is preliminary data.</text>
</comment>
<proteinExistence type="predicted"/>
<dbReference type="AlphaFoldDB" id="F3CIQ0"/>